<sequence>MVLEDPEEDDALSSSRYRYDVFLSFRGTDTRHGITNRLYHDLVLNGIRTFRDEEGLEGGEEIAPSLLEAIDDSAAAVAVISKNYAASRWCLEELACIFDRRKLLLPVFYNVDPSHVRRQVGPFEEGFQKHERRYGVEEVRRWRTAMEKAGDTSGWSSRSKDETELIQSVVKRILTKLKNTPLGVAKYPVGLEPRLEELKRIVDVNSNGVLIVGFHGMGGVGKTTLAKALYNKLVVHFRRRSFVPKIREASQMEGGLESLQAKLISDLSSSKESGRQIEDVGTGINLIKRLVFKDPVFIVLDDVDDIRQLRALAGSRDWFYEGTRIIVTTRDEGVLHESMVNVFYPVKELTSPEALQLFSFHAFGRDQPNKNFKGVAEEIVNLTGGLPLALEVFGSFLYDKRRAEEWQDALQKLSRIRPGHLQGILEISYNALDDQEKCVFLDIACFFVQMKMIREDAIYILRGCGLNPEITIKVLTAKSLLKIIEDGILWMHDQIRDMGREIVQQENFEHPSMRSRLWDRSEILKVLKNKKGTRNIQGIALDMGKREEISATAGLRHNFMMHPSFQSAFTYFREMCKKGFPRKQDNEKMVDLRLLQINYVALDGGFNHIPAELKWLQWKGCPLKTFPFDNCPQDLGVLDLPESKITSIQEQRHFKKRLAKKLLVMDLRDCYDLTDIPDLSGFDILEKLNLVRCKGLLKIHKSVGDLTKLKYLNLSDCDNLMEFLSDVSGLKCLETLVLSGCSRLKELPTDLSGMRSLKELFIDYTAIAQLPQSIFRLTKLENFSLKSCSALEQLPDCIGELSSLKDIALDGSAIKELPSSIESWTELEKLSLVFCKSLTTLPDTIGNLRSLTHLFLGCTSLRQLPASMGHLCQLKCLSLNRCKHLSQLPDTIGGLSSLVSLDLAGTGIEELPSQVGALNMLEKLEMRFCCSLKTLPESIGNMLSLTDLFLDDTVITTLPESIGMLERLRTLRLSKCAQLRQLPASLGKLKSLVYLVMPGTCVTELPQEFGMLTSLTSLKMRKEPNRGQPLNVEDNPELAEPNQSNALKHIVLPESFANLCSLKEVDAHAWGFSGSISDNFERLSSLVNLNLGRNDLSSLPSSLRGLVLLKNLDLSYCNKLTYLPPLPSSLLELNMANCTALERIYDLINVEGLTELNFTSCSNLVDIPGLQVLKSLRRLFLGGCKACFPAVQRRIEKKISHFAAPKNREIRGIIFAVVVSLDSANQGNSPLPAIVDIKGRLLRLEEHTTVLNLMGVPDTSEDQLYLIRFPEFKSMVRMLKEGDGIDIVLRDPPSFPGLSLKRRGIYLVFENDDDYDGNEEWLEESQQSVSQKLAKFLSSL</sequence>
<reference evidence="6" key="1">
    <citation type="submission" date="2020-05" db="EMBL/GenBank/DDBJ databases">
        <title>WGS assembly of Corymbia citriodora subspecies variegata.</title>
        <authorList>
            <person name="Barry K."/>
            <person name="Hundley H."/>
            <person name="Shu S."/>
            <person name="Jenkins J."/>
            <person name="Grimwood J."/>
            <person name="Baten A."/>
        </authorList>
    </citation>
    <scope>NUCLEOTIDE SEQUENCE</scope>
    <source>
        <strain evidence="6">CV2-018</strain>
    </source>
</reference>
<organism evidence="6 7">
    <name type="scientific">Corymbia citriodora subsp. variegata</name>
    <dbReference type="NCBI Taxonomy" id="360336"/>
    <lineage>
        <taxon>Eukaryota</taxon>
        <taxon>Viridiplantae</taxon>
        <taxon>Streptophyta</taxon>
        <taxon>Embryophyta</taxon>
        <taxon>Tracheophyta</taxon>
        <taxon>Spermatophyta</taxon>
        <taxon>Magnoliopsida</taxon>
        <taxon>eudicotyledons</taxon>
        <taxon>Gunneridae</taxon>
        <taxon>Pentapetalae</taxon>
        <taxon>rosids</taxon>
        <taxon>malvids</taxon>
        <taxon>Myrtales</taxon>
        <taxon>Myrtaceae</taxon>
        <taxon>Myrtoideae</taxon>
        <taxon>Eucalypteae</taxon>
        <taxon>Corymbia</taxon>
    </lineage>
</organism>
<dbReference type="GO" id="GO:0007165">
    <property type="term" value="P:signal transduction"/>
    <property type="evidence" value="ECO:0007669"/>
    <property type="project" value="InterPro"/>
</dbReference>
<dbReference type="PROSITE" id="PS50104">
    <property type="entry name" value="TIR"/>
    <property type="match status" value="1"/>
</dbReference>
<dbReference type="Gramene" id="rna-gnl|WGS:JABURB|Cocit.L5529.1">
    <property type="protein sequence ID" value="cds-KAF7850393.1"/>
    <property type="gene ID" value="gene-BT93_L5529"/>
</dbReference>
<name>A0A8T0CS18_CORYI</name>
<evidence type="ECO:0000256" key="3">
    <source>
        <dbReference type="ARBA" id="ARBA00022821"/>
    </source>
</evidence>
<keyword evidence="7" id="KW-1185">Reference proteome</keyword>
<dbReference type="InterPro" id="IPR055414">
    <property type="entry name" value="LRR_R13L4/SHOC2-like"/>
</dbReference>
<evidence type="ECO:0000256" key="4">
    <source>
        <dbReference type="ARBA" id="ARBA00023027"/>
    </source>
</evidence>
<dbReference type="OrthoDB" id="2018313at2759"/>
<dbReference type="Gene3D" id="1.10.8.430">
    <property type="entry name" value="Helical domain of apoptotic protease-activating factors"/>
    <property type="match status" value="1"/>
</dbReference>
<dbReference type="InterPro" id="IPR042197">
    <property type="entry name" value="Apaf_helical"/>
</dbReference>
<feature type="domain" description="TIR" evidence="5">
    <location>
        <begin position="17"/>
        <end position="177"/>
    </location>
</feature>
<dbReference type="InterPro" id="IPR003591">
    <property type="entry name" value="Leu-rich_rpt_typical-subtyp"/>
</dbReference>
<evidence type="ECO:0000313" key="6">
    <source>
        <dbReference type="EMBL" id="KAF7850393.1"/>
    </source>
</evidence>
<dbReference type="Gene3D" id="3.40.50.300">
    <property type="entry name" value="P-loop containing nucleotide triphosphate hydrolases"/>
    <property type="match status" value="1"/>
</dbReference>
<dbReference type="Pfam" id="PF23598">
    <property type="entry name" value="LRR_14"/>
    <property type="match status" value="2"/>
</dbReference>
<dbReference type="SUPFAM" id="SSF52200">
    <property type="entry name" value="Toll/Interleukin receptor TIR domain"/>
    <property type="match status" value="1"/>
</dbReference>
<evidence type="ECO:0000313" key="7">
    <source>
        <dbReference type="Proteomes" id="UP000806378"/>
    </source>
</evidence>
<evidence type="ECO:0000256" key="1">
    <source>
        <dbReference type="ARBA" id="ARBA00022614"/>
    </source>
</evidence>
<dbReference type="GO" id="GO:0043531">
    <property type="term" value="F:ADP binding"/>
    <property type="evidence" value="ECO:0007669"/>
    <property type="project" value="InterPro"/>
</dbReference>
<dbReference type="SUPFAM" id="SSF52058">
    <property type="entry name" value="L domain-like"/>
    <property type="match status" value="2"/>
</dbReference>
<dbReference type="GO" id="GO:0006952">
    <property type="term" value="P:defense response"/>
    <property type="evidence" value="ECO:0007669"/>
    <property type="project" value="UniProtKB-KW"/>
</dbReference>
<dbReference type="Pfam" id="PF00931">
    <property type="entry name" value="NB-ARC"/>
    <property type="match status" value="1"/>
</dbReference>
<dbReference type="Gene3D" id="3.80.10.10">
    <property type="entry name" value="Ribonuclease Inhibitor"/>
    <property type="match status" value="4"/>
</dbReference>
<dbReference type="InterPro" id="IPR035897">
    <property type="entry name" value="Toll_tir_struct_dom_sf"/>
</dbReference>
<dbReference type="GO" id="GO:0051707">
    <property type="term" value="P:response to other organism"/>
    <property type="evidence" value="ECO:0007669"/>
    <property type="project" value="UniProtKB-ARBA"/>
</dbReference>
<keyword evidence="2" id="KW-0677">Repeat</keyword>
<dbReference type="InterPro" id="IPR044974">
    <property type="entry name" value="Disease_R_plants"/>
</dbReference>
<evidence type="ECO:0000256" key="2">
    <source>
        <dbReference type="ARBA" id="ARBA00022737"/>
    </source>
</evidence>
<dbReference type="InterPro" id="IPR000157">
    <property type="entry name" value="TIR_dom"/>
</dbReference>
<accession>A0A8T0CS18</accession>
<dbReference type="SMART" id="SM00369">
    <property type="entry name" value="LRR_TYP"/>
    <property type="match status" value="6"/>
</dbReference>
<dbReference type="InterPro" id="IPR002182">
    <property type="entry name" value="NB-ARC"/>
</dbReference>
<dbReference type="Gene3D" id="3.40.50.10140">
    <property type="entry name" value="Toll/interleukin-1 receptor homology (TIR) domain"/>
    <property type="match status" value="1"/>
</dbReference>
<dbReference type="Pfam" id="PF01582">
    <property type="entry name" value="TIR"/>
    <property type="match status" value="1"/>
</dbReference>
<dbReference type="EMBL" id="MU089616">
    <property type="protein sequence ID" value="KAF7850393.1"/>
    <property type="molecule type" value="Genomic_DNA"/>
</dbReference>
<dbReference type="SMART" id="SM00255">
    <property type="entry name" value="TIR"/>
    <property type="match status" value="1"/>
</dbReference>
<dbReference type="PANTHER" id="PTHR11017:SF513">
    <property type="entry name" value="TIR DOMAIN-CONTAINING PROTEIN"/>
    <property type="match status" value="1"/>
</dbReference>
<dbReference type="PANTHER" id="PTHR11017">
    <property type="entry name" value="LEUCINE-RICH REPEAT-CONTAINING PROTEIN"/>
    <property type="match status" value="1"/>
</dbReference>
<proteinExistence type="predicted"/>
<keyword evidence="3" id="KW-0611">Plant defense</keyword>
<dbReference type="InterPro" id="IPR058192">
    <property type="entry name" value="WHD_ROQ1-like"/>
</dbReference>
<protein>
    <recommendedName>
        <fullName evidence="5">TIR domain-containing protein</fullName>
    </recommendedName>
</protein>
<keyword evidence="1" id="KW-0433">Leucine-rich repeat</keyword>
<evidence type="ECO:0000259" key="5">
    <source>
        <dbReference type="PROSITE" id="PS50104"/>
    </source>
</evidence>
<dbReference type="Pfam" id="PF23282">
    <property type="entry name" value="WHD_ROQ1"/>
    <property type="match status" value="1"/>
</dbReference>
<dbReference type="SUPFAM" id="SSF52540">
    <property type="entry name" value="P-loop containing nucleoside triphosphate hydrolases"/>
    <property type="match status" value="1"/>
</dbReference>
<dbReference type="InterPro" id="IPR032675">
    <property type="entry name" value="LRR_dom_sf"/>
</dbReference>
<dbReference type="PRINTS" id="PR00364">
    <property type="entry name" value="DISEASERSIST"/>
</dbReference>
<dbReference type="InterPro" id="IPR027417">
    <property type="entry name" value="P-loop_NTPase"/>
</dbReference>
<gene>
    <name evidence="6" type="ORF">BT93_L5529</name>
</gene>
<comment type="caution">
    <text evidence="6">The sequence shown here is derived from an EMBL/GenBank/DDBJ whole genome shotgun (WGS) entry which is preliminary data.</text>
</comment>
<dbReference type="FunFam" id="3.40.50.10140:FF:000007">
    <property type="entry name" value="Disease resistance protein (TIR-NBS-LRR class)"/>
    <property type="match status" value="1"/>
</dbReference>
<keyword evidence="4" id="KW-0520">NAD</keyword>
<dbReference type="Proteomes" id="UP000806378">
    <property type="component" value="Unassembled WGS sequence"/>
</dbReference>